<organism evidence="2 3">
    <name type="scientific">Merdimmobilis hominis</name>
    <dbReference type="NCBI Taxonomy" id="2897707"/>
    <lineage>
        <taxon>Bacteria</taxon>
        <taxon>Bacillati</taxon>
        <taxon>Bacillota</taxon>
        <taxon>Clostridia</taxon>
        <taxon>Eubacteriales</taxon>
        <taxon>Oscillospiraceae</taxon>
        <taxon>Merdimmobilis</taxon>
    </lineage>
</organism>
<accession>A0A939BDL4</accession>
<reference evidence="2" key="2">
    <citation type="journal article" date="2021" name="Sci. Rep.">
        <title>The distribution of antibiotic resistance genes in chicken gut microbiota commensals.</title>
        <authorList>
            <person name="Juricova H."/>
            <person name="Matiasovicova J."/>
            <person name="Kubasova T."/>
            <person name="Cejkova D."/>
            <person name="Rychlik I."/>
        </authorList>
    </citation>
    <scope>NUCLEOTIDE SEQUENCE</scope>
    <source>
        <strain evidence="2">An559</strain>
    </source>
</reference>
<proteinExistence type="predicted"/>
<sequence length="475" mass="51833">MKATKKSLWLSAVSLMLCALMLLGTTFAWFTDSVTNTGNVIQAGNLDAELRYRDVKESDPKAEYTTVTDETPALFGNQKWEPGYSYGYDFCVMNKGTLAFDWELTVVNLKMDEKTAKIADVLEVYTSGYTNDGPEKLEYVDTLENLVNNNGGVIRKGQVWKPGNGNYFSVVIKMKEDADNDYQGANVTFDVVLRAKQAAVEEDGFGSSDYDADAEYDPISVSTKEQLTEALAAGKPVALENDIVLDAPIEVTGDVTIVGNGNTLDIPSNASRVINVAETTEPITITLKDLDMPGPTTGTYTRGISVWEAAEEVTIVMDGCSLGANYYAINSAFGNDKITAVIRNSTITGWAVLNTHSPYANLTFENCTLIGNNDKPYNADGWNGFATFVFDNASDNPDPDGAHDCTLTFKDCRIEANSLTGNAQYFFSIRAINTTINAENCTFVKNGEVLTSLDDITSNISVRDYALESFVFNVK</sequence>
<dbReference type="AlphaFoldDB" id="A0A939BDL4"/>
<dbReference type="NCBIfam" id="TIGR04088">
    <property type="entry name" value="cognate_SipW"/>
    <property type="match status" value="1"/>
</dbReference>
<protein>
    <recommendedName>
        <fullName evidence="4">SipW-cognate class signal peptide</fullName>
    </recommendedName>
</protein>
<keyword evidence="3" id="KW-1185">Reference proteome</keyword>
<feature type="signal peptide" evidence="1">
    <location>
        <begin position="1"/>
        <end position="30"/>
    </location>
</feature>
<reference evidence="2" key="1">
    <citation type="submission" date="2020-08" db="EMBL/GenBank/DDBJ databases">
        <authorList>
            <person name="Cejkova D."/>
            <person name="Kubasova T."/>
            <person name="Jahodarova E."/>
            <person name="Rychlik I."/>
        </authorList>
    </citation>
    <scope>NUCLEOTIDE SEQUENCE</scope>
    <source>
        <strain evidence="2">An559</strain>
    </source>
</reference>
<keyword evidence="1" id="KW-0732">Signal</keyword>
<evidence type="ECO:0000313" key="3">
    <source>
        <dbReference type="Proteomes" id="UP000774750"/>
    </source>
</evidence>
<gene>
    <name evidence="2" type="ORF">H6A12_04155</name>
</gene>
<dbReference type="Proteomes" id="UP000774750">
    <property type="component" value="Unassembled WGS sequence"/>
</dbReference>
<evidence type="ECO:0008006" key="4">
    <source>
        <dbReference type="Google" id="ProtNLM"/>
    </source>
</evidence>
<evidence type="ECO:0000256" key="1">
    <source>
        <dbReference type="SAM" id="SignalP"/>
    </source>
</evidence>
<feature type="chain" id="PRO_5039258177" description="SipW-cognate class signal peptide" evidence="1">
    <location>
        <begin position="31"/>
        <end position="475"/>
    </location>
</feature>
<comment type="caution">
    <text evidence="2">The sequence shown here is derived from an EMBL/GenBank/DDBJ whole genome shotgun (WGS) entry which is preliminary data.</text>
</comment>
<dbReference type="InterPro" id="IPR023833">
    <property type="entry name" value="Signal_pept_SipW-depend-type"/>
</dbReference>
<dbReference type="EMBL" id="JACJKY010000005">
    <property type="protein sequence ID" value="MBM6920350.1"/>
    <property type="molecule type" value="Genomic_DNA"/>
</dbReference>
<dbReference type="SUPFAM" id="SSF51126">
    <property type="entry name" value="Pectin lyase-like"/>
    <property type="match status" value="1"/>
</dbReference>
<dbReference type="InterPro" id="IPR011050">
    <property type="entry name" value="Pectin_lyase_fold/virulence"/>
</dbReference>
<dbReference type="RefSeq" id="WP_204445085.1">
    <property type="nucleotide sequence ID" value="NZ_JACJKY010000005.1"/>
</dbReference>
<name>A0A939BDL4_9FIRM</name>
<evidence type="ECO:0000313" key="2">
    <source>
        <dbReference type="EMBL" id="MBM6920350.1"/>
    </source>
</evidence>